<dbReference type="InterPro" id="IPR021936">
    <property type="entry name" value="DUF3549"/>
</dbReference>
<name>A0A3E0UGG8_9GAMM</name>
<gene>
    <name evidence="1" type="ORF">DXX92_12865</name>
</gene>
<comment type="caution">
    <text evidence="1">The sequence shown here is derived from an EMBL/GenBank/DDBJ whole genome shotgun (WGS) entry which is preliminary data.</text>
</comment>
<dbReference type="RefSeq" id="WP_116000809.1">
    <property type="nucleotide sequence ID" value="NZ_QUOV01000001.1"/>
</dbReference>
<dbReference type="Pfam" id="PF12069">
    <property type="entry name" value="DUF3549"/>
    <property type="match status" value="1"/>
</dbReference>
<protein>
    <submittedName>
        <fullName evidence="1">DUF3549 family protein</fullName>
    </submittedName>
</protein>
<dbReference type="EMBL" id="QUOV01000001">
    <property type="protein sequence ID" value="REL36141.1"/>
    <property type="molecule type" value="Genomic_DNA"/>
</dbReference>
<proteinExistence type="predicted"/>
<evidence type="ECO:0000313" key="1">
    <source>
        <dbReference type="EMBL" id="REL36141.1"/>
    </source>
</evidence>
<dbReference type="OrthoDB" id="5597089at2"/>
<accession>A0A3E0UGG8</accession>
<organism evidence="1 2">
    <name type="scientific">Thalassotalea euphylliae</name>
    <dbReference type="NCBI Taxonomy" id="1655234"/>
    <lineage>
        <taxon>Bacteria</taxon>
        <taxon>Pseudomonadati</taxon>
        <taxon>Pseudomonadota</taxon>
        <taxon>Gammaproteobacteria</taxon>
        <taxon>Alteromonadales</taxon>
        <taxon>Colwelliaceae</taxon>
        <taxon>Thalassotalea</taxon>
    </lineage>
</organism>
<evidence type="ECO:0000313" key="2">
    <source>
        <dbReference type="Proteomes" id="UP000256999"/>
    </source>
</evidence>
<sequence>MDRIDTISELLQFSGSQFRIYDIGRKITKISKDDFNRVEQNMMPYPYPSQGHAYIAIAFWQAKSKAPYLWFIKLPLDERGLLNQGSRNHFIAIIIEALGQDLTVDPTETQEELLNSNPYHITPAEYKLAAINTLVRKELKQPASIHFEHFQEYVSGQLTWDEWQSIGIQGISDLAAEINQPSINEAVAKNLANFDANVLIPFCHALENQQLPLNVLEALIALIKVTDDSEIKAQLIRALASTAEHPHVIALIGELLAEPQADDIYITLAGRCWLGLNATTLEQLLSQLAAKSDLALFTAIFKDLVAIPALRPHVFAVMRSETRSDPLAKAIGQLFG</sequence>
<dbReference type="Proteomes" id="UP000256999">
    <property type="component" value="Unassembled WGS sequence"/>
</dbReference>
<dbReference type="AlphaFoldDB" id="A0A3E0UGG8"/>
<reference evidence="1 2" key="1">
    <citation type="submission" date="2018-08" db="EMBL/GenBank/DDBJ databases">
        <title>Thalassotalea euphylliae genome.</title>
        <authorList>
            <person name="Summers S."/>
            <person name="Rice S.A."/>
            <person name="Freckelton M.L."/>
            <person name="Nedved B.T."/>
            <person name="Hadfield M.G."/>
        </authorList>
    </citation>
    <scope>NUCLEOTIDE SEQUENCE [LARGE SCALE GENOMIC DNA]</scope>
    <source>
        <strain evidence="1 2">H2</strain>
    </source>
</reference>